<sequence>MANAASGTSMAIQVITIQRVFYKHTVGYVISLLFVLSSQTLGYGMAGIMRKFVVRPAAMIWPGNLPTCALFRVLHDDENEERQNNETNVTTTSR</sequence>
<comment type="caution">
    <text evidence="9">The sequence shown here is derived from an EMBL/GenBank/DDBJ whole genome shotgun (WGS) entry which is preliminary data.</text>
</comment>
<dbReference type="GO" id="GO:0015031">
    <property type="term" value="P:protein transport"/>
    <property type="evidence" value="ECO:0007669"/>
    <property type="project" value="UniProtKB-KW"/>
</dbReference>
<reference evidence="9" key="1">
    <citation type="submission" date="2021-02" db="EMBL/GenBank/DDBJ databases">
        <authorList>
            <person name="Nowell W R."/>
        </authorList>
    </citation>
    <scope>NUCLEOTIDE SEQUENCE</scope>
</reference>
<evidence type="ECO:0000256" key="1">
    <source>
        <dbReference type="ARBA" id="ARBA00004141"/>
    </source>
</evidence>
<evidence type="ECO:0000256" key="4">
    <source>
        <dbReference type="ARBA" id="ARBA00022856"/>
    </source>
</evidence>
<evidence type="ECO:0000313" key="10">
    <source>
        <dbReference type="Proteomes" id="UP000663873"/>
    </source>
</evidence>
<dbReference type="EMBL" id="CAJOBP010055037">
    <property type="protein sequence ID" value="CAF4829451.1"/>
    <property type="molecule type" value="Genomic_DNA"/>
</dbReference>
<evidence type="ECO:0000256" key="8">
    <source>
        <dbReference type="SAM" id="Phobius"/>
    </source>
</evidence>
<feature type="transmembrane region" description="Helical" evidence="8">
    <location>
        <begin position="26"/>
        <end position="46"/>
    </location>
</feature>
<evidence type="ECO:0000256" key="6">
    <source>
        <dbReference type="ARBA" id="ARBA00022989"/>
    </source>
</evidence>
<dbReference type="AlphaFoldDB" id="A0A821QQF6"/>
<proteinExistence type="predicted"/>
<evidence type="ECO:0000256" key="2">
    <source>
        <dbReference type="ARBA" id="ARBA00022448"/>
    </source>
</evidence>
<dbReference type="InterPro" id="IPR004813">
    <property type="entry name" value="OPT"/>
</dbReference>
<dbReference type="GO" id="GO:0016020">
    <property type="term" value="C:membrane"/>
    <property type="evidence" value="ECO:0007669"/>
    <property type="project" value="UniProtKB-SubCell"/>
</dbReference>
<keyword evidence="3 8" id="KW-0812">Transmembrane</keyword>
<keyword evidence="10" id="KW-1185">Reference proteome</keyword>
<keyword evidence="2" id="KW-0813">Transport</keyword>
<evidence type="ECO:0000313" key="9">
    <source>
        <dbReference type="EMBL" id="CAF4829451.1"/>
    </source>
</evidence>
<dbReference type="Proteomes" id="UP000663873">
    <property type="component" value="Unassembled WGS sequence"/>
</dbReference>
<keyword evidence="5" id="KW-0653">Protein transport</keyword>
<keyword evidence="7 8" id="KW-0472">Membrane</keyword>
<evidence type="ECO:0000256" key="3">
    <source>
        <dbReference type="ARBA" id="ARBA00022692"/>
    </source>
</evidence>
<evidence type="ECO:0000256" key="5">
    <source>
        <dbReference type="ARBA" id="ARBA00022927"/>
    </source>
</evidence>
<dbReference type="GO" id="GO:0035673">
    <property type="term" value="F:oligopeptide transmembrane transporter activity"/>
    <property type="evidence" value="ECO:0007669"/>
    <property type="project" value="InterPro"/>
</dbReference>
<protein>
    <submittedName>
        <fullName evidence="9">Uncharacterized protein</fullName>
    </submittedName>
</protein>
<gene>
    <name evidence="9" type="ORF">UJA718_LOCUS42546</name>
</gene>
<name>A0A821QQF6_9BILA</name>
<keyword evidence="6 8" id="KW-1133">Transmembrane helix</keyword>
<dbReference type="PANTHER" id="PTHR22601">
    <property type="entry name" value="ISP4 LIKE PROTEIN"/>
    <property type="match status" value="1"/>
</dbReference>
<dbReference type="InterPro" id="IPR004648">
    <property type="entry name" value="Oligpept_transpt"/>
</dbReference>
<keyword evidence="4" id="KW-0571">Peptide transport</keyword>
<feature type="non-terminal residue" evidence="9">
    <location>
        <position position="1"/>
    </location>
</feature>
<dbReference type="Pfam" id="PF03169">
    <property type="entry name" value="OPT"/>
    <property type="match status" value="1"/>
</dbReference>
<accession>A0A821QQF6</accession>
<comment type="subcellular location">
    <subcellularLocation>
        <location evidence="1">Membrane</location>
        <topology evidence="1">Multi-pass membrane protein</topology>
    </subcellularLocation>
</comment>
<evidence type="ECO:0000256" key="7">
    <source>
        <dbReference type="ARBA" id="ARBA00023136"/>
    </source>
</evidence>
<organism evidence="9 10">
    <name type="scientific">Rotaria socialis</name>
    <dbReference type="NCBI Taxonomy" id="392032"/>
    <lineage>
        <taxon>Eukaryota</taxon>
        <taxon>Metazoa</taxon>
        <taxon>Spiralia</taxon>
        <taxon>Gnathifera</taxon>
        <taxon>Rotifera</taxon>
        <taxon>Eurotatoria</taxon>
        <taxon>Bdelloidea</taxon>
        <taxon>Philodinida</taxon>
        <taxon>Philodinidae</taxon>
        <taxon>Rotaria</taxon>
    </lineage>
</organism>